<name>A0A2A9N7M7_9AGAR</name>
<evidence type="ECO:0000313" key="1">
    <source>
        <dbReference type="EMBL" id="PFH46129.1"/>
    </source>
</evidence>
<keyword evidence="2" id="KW-1185">Reference proteome</keyword>
<dbReference type="InterPro" id="IPR032675">
    <property type="entry name" value="LRR_dom_sf"/>
</dbReference>
<accession>A0A2A9N7M7</accession>
<protein>
    <recommendedName>
        <fullName evidence="3">F-box domain-containing protein</fullName>
    </recommendedName>
</protein>
<dbReference type="Proteomes" id="UP000242287">
    <property type="component" value="Unassembled WGS sequence"/>
</dbReference>
<gene>
    <name evidence="1" type="ORF">AMATHDRAFT_70595</name>
</gene>
<reference evidence="1 2" key="1">
    <citation type="submission" date="2014-02" db="EMBL/GenBank/DDBJ databases">
        <title>Transposable element dynamics among asymbiotic and ectomycorrhizal Amanita fungi.</title>
        <authorList>
            <consortium name="DOE Joint Genome Institute"/>
            <person name="Hess J."/>
            <person name="Skrede I."/>
            <person name="Wolfe B."/>
            <person name="LaButti K."/>
            <person name="Ohm R.A."/>
            <person name="Grigoriev I.V."/>
            <person name="Pringle A."/>
        </authorList>
    </citation>
    <scope>NUCLEOTIDE SEQUENCE [LARGE SCALE GENOMIC DNA]</scope>
    <source>
        <strain evidence="1 2">SKay4041</strain>
    </source>
</reference>
<evidence type="ECO:0008006" key="3">
    <source>
        <dbReference type="Google" id="ProtNLM"/>
    </source>
</evidence>
<dbReference type="SUPFAM" id="SSF52047">
    <property type="entry name" value="RNI-like"/>
    <property type="match status" value="1"/>
</dbReference>
<sequence>MFNELFLPVLFAKLSTFRWRKPRGNPPLLWALIHGSHTFDAIKTLNIRSLAWLTLPVIYTHQQREIPPNERIKPTLIKVLWDISSFIFRPPPTFNNVASKCAQVTSRRHFLATERFCLPNVRYLQWRVTSNDRREIIEHAITLFSRLPQLTELKLTICYIQKDSMGLPTLSKLNTLRKLTFCIRNWVIPRDAPDYHHDLGSLRELLGCNPDLTHLTIHLDEHIDHLDLADIFSTVPTKKPLKLQHLGLSYQFRRGWDAAKIFPHIRCLTSVNLFFGRCDTETRASYTEFHNFWGFLAGMEVYPEHIKTSHVDHRFFNYLERHPNLVGLTLPNLGNYQSQFMKVLAQHAGTLEYLRMLINQLMVMLRVPENKRVFLQCAKMQQIYICKTGANSVLSKECHEDEQSFLDMVAHLNNRVILVIESYTLSTLCRKLCRDTHDPPQIELESRIFESLRGRKPAFWWMRD</sequence>
<organism evidence="1 2">
    <name type="scientific">Amanita thiersii Skay4041</name>
    <dbReference type="NCBI Taxonomy" id="703135"/>
    <lineage>
        <taxon>Eukaryota</taxon>
        <taxon>Fungi</taxon>
        <taxon>Dikarya</taxon>
        <taxon>Basidiomycota</taxon>
        <taxon>Agaricomycotina</taxon>
        <taxon>Agaricomycetes</taxon>
        <taxon>Agaricomycetidae</taxon>
        <taxon>Agaricales</taxon>
        <taxon>Pluteineae</taxon>
        <taxon>Amanitaceae</taxon>
        <taxon>Amanita</taxon>
    </lineage>
</organism>
<dbReference type="EMBL" id="KZ302231">
    <property type="protein sequence ID" value="PFH46129.1"/>
    <property type="molecule type" value="Genomic_DNA"/>
</dbReference>
<dbReference type="AlphaFoldDB" id="A0A2A9N7M7"/>
<evidence type="ECO:0000313" key="2">
    <source>
        <dbReference type="Proteomes" id="UP000242287"/>
    </source>
</evidence>
<proteinExistence type="predicted"/>
<dbReference type="OrthoDB" id="3126191at2759"/>
<dbReference type="Gene3D" id="3.80.10.10">
    <property type="entry name" value="Ribonuclease Inhibitor"/>
    <property type="match status" value="1"/>
</dbReference>